<feature type="domain" description="Chitin-binding type-2" evidence="3">
    <location>
        <begin position="2735"/>
        <end position="2794"/>
    </location>
</feature>
<dbReference type="Gene3D" id="2.170.140.10">
    <property type="entry name" value="Chitin binding domain"/>
    <property type="match status" value="2"/>
</dbReference>
<feature type="transmembrane region" description="Helical" evidence="2">
    <location>
        <begin position="492"/>
        <end position="511"/>
    </location>
</feature>
<dbReference type="Pfam" id="PF01607">
    <property type="entry name" value="CBM_14"/>
    <property type="match status" value="1"/>
</dbReference>
<dbReference type="SUPFAM" id="SSF103473">
    <property type="entry name" value="MFS general substrate transporter"/>
    <property type="match status" value="1"/>
</dbReference>
<dbReference type="InterPro" id="IPR002557">
    <property type="entry name" value="Chitin-bd_dom"/>
</dbReference>
<evidence type="ECO:0000256" key="2">
    <source>
        <dbReference type="SAM" id="Phobius"/>
    </source>
</evidence>
<dbReference type="Gene3D" id="1.20.1250.20">
    <property type="entry name" value="MFS general substrate transporter like domains"/>
    <property type="match status" value="1"/>
</dbReference>
<dbReference type="EMBL" id="CAKASE010000049">
    <property type="protein sequence ID" value="CAG9563259.1"/>
    <property type="molecule type" value="Genomic_DNA"/>
</dbReference>
<keyword evidence="5" id="KW-1185">Reference proteome</keyword>
<keyword evidence="2" id="KW-0472">Membrane</keyword>
<feature type="transmembrane region" description="Helical" evidence="2">
    <location>
        <begin position="466"/>
        <end position="486"/>
    </location>
</feature>
<dbReference type="Proteomes" id="UP000789524">
    <property type="component" value="Unassembled WGS sequence"/>
</dbReference>
<reference evidence="4" key="1">
    <citation type="submission" date="2021-09" db="EMBL/GenBank/DDBJ databases">
        <authorList>
            <person name="Martin H S."/>
        </authorList>
    </citation>
    <scope>NUCLEOTIDE SEQUENCE</scope>
</reference>
<sequence length="2794" mass="313356">MKVKICIPNLILSYGVLWVQLASNEVPLWLGLAAPSSFLFVYGLTQCWFREAADSWGGPMGYRVMAAIGLFIIVISLIICAFIPLYFQPVVYGIFGGFGASLISTQVDAVLYETYDSRLGLVRGMCYTGQAVGQSLFPHILFVLTNIYGYAYSYIILGGIMLQTLPAILILKVDETKKYAYFSNDKELSQTLTCYKNEGIDNLFGTELQLHSLTKKCWKSPSDDNLHRVDEFDCDDGNVLETITPPPSPEEKRRNIFGVEILPEIPEESETDEISISELSLSVNKKRLSNAIKRFSTLGDNIDECITSQGRKDSLGNIEVNENTEIEVTYETIEPITDIQTEKLFNSFGFRSRTTYTNLKRKFWIPSYKLYRAKRRVTYLICTINDTFLKPLTRSLSCGAFYPALLLNFTKLSVTVQTVLMPVIASRMHPNIPVLEANFLISLQGFTWICFAVCTPWLVQTKRSNYKYITVCGLVISTSACFVFLRAENLDLFSIGYVVAGFGYGIIISSWEKTAHELVGTRKWAKIHSTLETLSASLIALFCVGLFYLILMLPCVTCSNIDCNGKAFHCVNSTHFKICVDFGGGISTTVDEYLIQCPQDTVCKSYNLYECEYEKTTTSPTVTVQSEVTNELFESIGVSFGEYSDVTTVFPSKQEQGKTLNKNYGNTDTTSERPISTLPSNYVLNNVTDANLNDLNYNTTLKSLQELFIEKNIVSPKNSKTLPQNIIQSVTENYNDTSNSTETPLFYSTLLDRVLNDNLINKKLTSLSQQPATSSVSLDLNIGLNQDVNNLKRTDLNNVAKLPLKNSVPDTTHIVDDNNFPNKVTALNDLNFVTTYNNSQYNKSDFVTNSYQLEFSTIGPSSISSSVNVSSELNSFFIKTTETYYTDEALQININKAKNMDPLQKLKEETFTTTPIEDTTDNFLSTMYEYSNTEVDIGKLKYTYPNLEDSELFKFNDKHIEISTPSLPTSGNINNITSQRNIVLDNGVDSDTKIDLFLDKQNFTHIDKEQTHDKDILNLKNSTHSLTPLAFLNDTKYTTSVDTHFLDYEVMSPTEGVTLSTEVNNESRTLLFNGLENLYETKRSDNASSSSLFPNITVTTETISYRTTKDEISITTLDHLAKETSPKLESYSNPTLILNTTTFDESHVYVTIPGEKTTPGTTLDVINEIRPIILRDSEALMEGNTSKGLTNVSTESIHYNKMDVENHTSMDIHSIPTSTPVDVINEIRPIALSDSDILFHGNISKSSTNMSTESIPYNKMEVKNHSSMDIHSTPASTALDVINEIRPIILGDSDVLFQGNISQSLTDVSTESIPYNKMEVENHSSMDIHSTPASTTLDVINEIRPIILGDSDILFQGNISQSLTDVSTESIPYNKMEVENHTSMDIHSTPASTTLDVINEIRPIILGDSDILFQGNISQSLTDVSTESIPYNKMELKNHTSMDIHSTPASTTVDVINEIRPIILDDSNVLIEGNTSKSLTNLSTEFIPYNKMEVENHTSINIHSTPASTTVDVINEIRPIILGDSEALMEGITSKSLTKLSTGSIPYNKMEVENHTSVNIHSTPASTTVDVINEIRPIILGDSEALMEGITSKSLTKLSTEFIRYNKMEVENHTSVDIHSTPASTTVDVINEIRPIILGDSDILFHGNISKSSTNVSAEFIPYNKMAVENHTSMDIHSTPASTTVDVINEIRTITLSDSHALMEGNTSKSLTNVSTEFIPYNKMEVENHTSMDIYSIPASTTVDVNNEIRPIILGDSEALIQGNTSKKFTHVTKKSGPYNKIEVEKQISTKTPILSQSLVADADEPYSDSNILDFPVKLESQKGSMSSSSSFVTLASTNFFIYNTLSNESALYPPVSENEHTVLPVVNTKRPTTNQNGLKLKVVESSIIEKRDKNETKLIRDNLPFVNRDKMTTSLTENTLSIKSSVNVMNLKSTQDFKLATHKRETAVDELLSITTPVAVQQHVSKFNTDVLSVPKAFQVKGSRFPSPLSYSEKNNTSDNATFSTNLEKPIYLSDVNTSSDASDLNGSFDVISTYLNNDIVRSIGADKFIHNKNQNIIKNSTEIYDSFNVLDWSDTKTEIINTTMGQNFSETSPSMNSFNLYSDRFLDINIKDSNEIKSSAINLDITTEYRITFDNNENQNVTQYKKDAMVTIDSLTHINSNVSAVDNVLMATTKTSSFDNIYKVVNFTKPIKETKLVIKLPMSNNDKNFEGQNITESNVEEKKIQVETISYWKNNGTEKNILTSVTFNYQSASLNYFTNVNDSDQRVITEKNHVATVANDYDVTEKYHENEYNIARSANGQLLTQVEGVNVEYSNKTVNISLNSNTTIAIEEKHFLYYSLDSPTIESNNKMFDTNQTNKLGGLNNVIYDTIQNKSILADVIDRNEIVNQSRAVHTNNSVESYFKSLSKMQISLPTINGTYKLLSNNETTDKDALKASYYDNLKNNDNKLLHSSVSKTSLSNDMTDVLSTPINELSEKTFVETQTIRPSLPYAESTLNYLNTEKLSTESTRLFFEVTSTGTSKTENKVLNPQLIHRELTDSLVTTNVYNSASTQPTINKVTEIINENKTNIYSKSTVRIRQPNDYTGVIKIESEFVCVKRGKYSDRFDCNKFYLCIGLHKPLRGVCPPNTVFSEFLKQCTKNVAHCIRNNQFKCTTTGRFNNILSNNSYFICVKKNIGFIRFTLQCQKGYYLDKRNTKCTQESLSMSKSEENNSKNTSQVSVEKSKEGFDKKGYFECEREGKFNDPENCRRYYVCKKSKNSTFRRKVKECDSDEVFHKKKRKCVDEESYECKI</sequence>
<evidence type="ECO:0000313" key="5">
    <source>
        <dbReference type="Proteomes" id="UP000789524"/>
    </source>
</evidence>
<feature type="transmembrane region" description="Helical" evidence="2">
    <location>
        <begin position="400"/>
        <end position="425"/>
    </location>
</feature>
<feature type="transmembrane region" description="Helical" evidence="2">
    <location>
        <begin position="5"/>
        <end position="22"/>
    </location>
</feature>
<dbReference type="InterPro" id="IPR036508">
    <property type="entry name" value="Chitin-bd_dom_sf"/>
</dbReference>
<dbReference type="GO" id="GO:0008061">
    <property type="term" value="F:chitin binding"/>
    <property type="evidence" value="ECO:0007669"/>
    <property type="project" value="InterPro"/>
</dbReference>
<dbReference type="SMART" id="SM00494">
    <property type="entry name" value="ChtBD2"/>
    <property type="match status" value="3"/>
</dbReference>
<gene>
    <name evidence="4" type="ORF">DCHRY22_LOCUS4437</name>
</gene>
<feature type="transmembrane region" description="Helical" evidence="2">
    <location>
        <begin position="61"/>
        <end position="84"/>
    </location>
</feature>
<feature type="transmembrane region" description="Helical" evidence="2">
    <location>
        <begin position="437"/>
        <end position="459"/>
    </location>
</feature>
<feature type="transmembrane region" description="Helical" evidence="2">
    <location>
        <begin position="531"/>
        <end position="553"/>
    </location>
</feature>
<comment type="caution">
    <text evidence="4">The sequence shown here is derived from an EMBL/GenBank/DDBJ whole genome shotgun (WGS) entry which is preliminary data.</text>
</comment>
<accession>A0A8J2W104</accession>
<feature type="domain" description="Chitin-binding type-2" evidence="3">
    <location>
        <begin position="2595"/>
        <end position="2649"/>
    </location>
</feature>
<dbReference type="PROSITE" id="PS50940">
    <property type="entry name" value="CHIT_BIND_II"/>
    <property type="match status" value="2"/>
</dbReference>
<dbReference type="GO" id="GO:0008028">
    <property type="term" value="F:monocarboxylic acid transmembrane transporter activity"/>
    <property type="evidence" value="ECO:0007669"/>
    <property type="project" value="TreeGrafter"/>
</dbReference>
<dbReference type="InterPro" id="IPR011701">
    <property type="entry name" value="MFS"/>
</dbReference>
<feature type="transmembrane region" description="Helical" evidence="2">
    <location>
        <begin position="124"/>
        <end position="144"/>
    </location>
</feature>
<evidence type="ECO:0000313" key="4">
    <source>
        <dbReference type="EMBL" id="CAG9563259.1"/>
    </source>
</evidence>
<dbReference type="SUPFAM" id="SSF57625">
    <property type="entry name" value="Invertebrate chitin-binding proteins"/>
    <property type="match status" value="2"/>
</dbReference>
<feature type="transmembrane region" description="Helical" evidence="2">
    <location>
        <begin position="150"/>
        <end position="171"/>
    </location>
</feature>
<dbReference type="PANTHER" id="PTHR11360">
    <property type="entry name" value="MONOCARBOXYLATE TRANSPORTER"/>
    <property type="match status" value="1"/>
</dbReference>
<dbReference type="OrthoDB" id="410267at2759"/>
<dbReference type="PANTHER" id="PTHR11360:SF284">
    <property type="entry name" value="EG:103B4.3 PROTEIN-RELATED"/>
    <property type="match status" value="1"/>
</dbReference>
<feature type="transmembrane region" description="Helical" evidence="2">
    <location>
        <begin position="28"/>
        <end position="49"/>
    </location>
</feature>
<protein>
    <submittedName>
        <fullName evidence="4">(African queen) hypothetical protein</fullName>
    </submittedName>
</protein>
<evidence type="ECO:0000256" key="1">
    <source>
        <dbReference type="SAM" id="MobiDB-lite"/>
    </source>
</evidence>
<evidence type="ECO:0000259" key="3">
    <source>
        <dbReference type="PROSITE" id="PS50940"/>
    </source>
</evidence>
<name>A0A8J2W104_9NEOP</name>
<dbReference type="InterPro" id="IPR036259">
    <property type="entry name" value="MFS_trans_sf"/>
</dbReference>
<proteinExistence type="predicted"/>
<dbReference type="Pfam" id="PF07690">
    <property type="entry name" value="MFS_1"/>
    <property type="match status" value="1"/>
</dbReference>
<dbReference type="InterPro" id="IPR050327">
    <property type="entry name" value="Proton-linked_MCT"/>
</dbReference>
<feature type="transmembrane region" description="Helical" evidence="2">
    <location>
        <begin position="90"/>
        <end position="112"/>
    </location>
</feature>
<dbReference type="GO" id="GO:0005576">
    <property type="term" value="C:extracellular region"/>
    <property type="evidence" value="ECO:0007669"/>
    <property type="project" value="InterPro"/>
</dbReference>
<feature type="region of interest" description="Disordered" evidence="1">
    <location>
        <begin position="2706"/>
        <end position="2725"/>
    </location>
</feature>
<keyword evidence="2" id="KW-1133">Transmembrane helix</keyword>
<keyword evidence="2" id="KW-0812">Transmembrane</keyword>
<organism evidence="4 5">
    <name type="scientific">Danaus chrysippus</name>
    <name type="common">African queen</name>
    <dbReference type="NCBI Taxonomy" id="151541"/>
    <lineage>
        <taxon>Eukaryota</taxon>
        <taxon>Metazoa</taxon>
        <taxon>Ecdysozoa</taxon>
        <taxon>Arthropoda</taxon>
        <taxon>Hexapoda</taxon>
        <taxon>Insecta</taxon>
        <taxon>Pterygota</taxon>
        <taxon>Neoptera</taxon>
        <taxon>Endopterygota</taxon>
        <taxon>Lepidoptera</taxon>
        <taxon>Glossata</taxon>
        <taxon>Ditrysia</taxon>
        <taxon>Papilionoidea</taxon>
        <taxon>Nymphalidae</taxon>
        <taxon>Danainae</taxon>
        <taxon>Danaini</taxon>
        <taxon>Danaina</taxon>
        <taxon>Danaus</taxon>
        <taxon>Anosia</taxon>
    </lineage>
</organism>
<dbReference type="CDD" id="cd06174">
    <property type="entry name" value="MFS"/>
    <property type="match status" value="1"/>
</dbReference>